<dbReference type="GO" id="GO:0046872">
    <property type="term" value="F:metal ion binding"/>
    <property type="evidence" value="ECO:0007669"/>
    <property type="project" value="UniProtKB-UniRule"/>
</dbReference>
<dbReference type="InterPro" id="IPR008831">
    <property type="entry name" value="Mediator_Med31"/>
</dbReference>
<comment type="subcellular location">
    <subcellularLocation>
        <location evidence="2">Membrane</location>
        <topology evidence="2">Lipid-anchor</topology>
        <topology evidence="2">GPI-anchor</topology>
    </subcellularLocation>
    <subcellularLocation>
        <location evidence="1 19">Nucleus</location>
    </subcellularLocation>
    <subcellularLocation>
        <location evidence="3">Secreted</location>
    </subcellularLocation>
</comment>
<comment type="subunit">
    <text evidence="6 19">Component of the Mediator complex.</text>
</comment>
<organism evidence="23 24">
    <name type="scientific">Beauveria bassiana D1-5</name>
    <dbReference type="NCBI Taxonomy" id="1245745"/>
    <lineage>
        <taxon>Eukaryota</taxon>
        <taxon>Fungi</taxon>
        <taxon>Dikarya</taxon>
        <taxon>Ascomycota</taxon>
        <taxon>Pezizomycotina</taxon>
        <taxon>Sordariomycetes</taxon>
        <taxon>Hypocreomycetidae</taxon>
        <taxon>Hypocreales</taxon>
        <taxon>Cordycipitaceae</taxon>
        <taxon>Beauveria</taxon>
    </lineage>
</organism>
<evidence type="ECO:0000256" key="6">
    <source>
        <dbReference type="ARBA" id="ARBA00011837"/>
    </source>
</evidence>
<keyword evidence="18" id="KW-0349">Heme</keyword>
<evidence type="ECO:0000256" key="21">
    <source>
        <dbReference type="SAM" id="SignalP"/>
    </source>
</evidence>
<evidence type="ECO:0000256" key="19">
    <source>
        <dbReference type="RuleBase" id="RU364129"/>
    </source>
</evidence>
<dbReference type="PROSITE" id="PS52012">
    <property type="entry name" value="CFEM"/>
    <property type="match status" value="1"/>
</dbReference>
<feature type="chain" id="PRO_5012813761" description="Mediator of RNA polymerase II transcription subunit 31" evidence="21">
    <location>
        <begin position="16"/>
        <end position="351"/>
    </location>
</feature>
<dbReference type="OrthoDB" id="10257739at2759"/>
<dbReference type="Pfam" id="PF05669">
    <property type="entry name" value="Med31"/>
    <property type="match status" value="1"/>
</dbReference>
<evidence type="ECO:0000256" key="20">
    <source>
        <dbReference type="SAM" id="MobiDB-lite"/>
    </source>
</evidence>
<keyword evidence="12 18" id="KW-1015">Disulfide bond</keyword>
<dbReference type="Pfam" id="PF05730">
    <property type="entry name" value="CFEM"/>
    <property type="match status" value="1"/>
</dbReference>
<dbReference type="GO" id="GO:0006355">
    <property type="term" value="P:regulation of DNA-templated transcription"/>
    <property type="evidence" value="ECO:0007669"/>
    <property type="project" value="InterPro"/>
</dbReference>
<dbReference type="AlphaFoldDB" id="A0A0A2VME5"/>
<keyword evidence="15 19" id="KW-0539">Nucleus</keyword>
<dbReference type="GO" id="GO:0016592">
    <property type="term" value="C:mediator complex"/>
    <property type="evidence" value="ECO:0007669"/>
    <property type="project" value="InterPro"/>
</dbReference>
<dbReference type="STRING" id="1245745.A0A0A2VME5"/>
<feature type="compositionally biased region" description="Polar residues" evidence="20">
    <location>
        <begin position="121"/>
        <end position="131"/>
    </location>
</feature>
<dbReference type="GO" id="GO:0098552">
    <property type="term" value="C:side of membrane"/>
    <property type="evidence" value="ECO:0007669"/>
    <property type="project" value="UniProtKB-KW"/>
</dbReference>
<feature type="binding site" description="axial binding residue" evidence="18">
    <location>
        <position position="44"/>
    </location>
    <ligand>
        <name>heme</name>
        <dbReference type="ChEBI" id="CHEBI:30413"/>
    </ligand>
    <ligandPart>
        <name>Fe</name>
        <dbReference type="ChEBI" id="CHEBI:18248"/>
    </ligandPart>
</feature>
<evidence type="ECO:0000256" key="13">
    <source>
        <dbReference type="ARBA" id="ARBA00023159"/>
    </source>
</evidence>
<evidence type="ECO:0000256" key="2">
    <source>
        <dbReference type="ARBA" id="ARBA00004589"/>
    </source>
</evidence>
<evidence type="ECO:0000256" key="17">
    <source>
        <dbReference type="ARBA" id="ARBA00025687"/>
    </source>
</evidence>
<dbReference type="FunFam" id="1.10.10.1340:FF:000002">
    <property type="entry name" value="Mediator of RNA polymerase II transcription subunit 31"/>
    <property type="match status" value="1"/>
</dbReference>
<evidence type="ECO:0000256" key="8">
    <source>
        <dbReference type="ARBA" id="ARBA00022525"/>
    </source>
</evidence>
<feature type="compositionally biased region" description="Low complexity" evidence="20">
    <location>
        <begin position="156"/>
        <end position="189"/>
    </location>
</feature>
<feature type="disulfide bond" evidence="18">
    <location>
        <begin position="40"/>
        <end position="47"/>
    </location>
</feature>
<keyword evidence="9" id="KW-0472">Membrane</keyword>
<sequence length="351" mass="36047">MKGAIILAAAGLVAAQLPDISNVPQCAITCLLPALSSTGCDLTDLTCACKSENQEKIRSSATPCLEKGCSKDDLQKALDAANSLCGGGVSGIPSGSATSTGAASTGSQSASSGSASGSSPAVITSSATPTSGAGGIVPPVTSAVSSGFSTALPGNGTATTRTSTRSASGSSSATSSGSQTSSTGAPGTNDAAGPVAGVVAAIAAAVFALASRSQRRLSLPTPKYMAADLSDVHMALPPTLPEQNEPRWGGYSRFEIELEFVQSLANPFYLNHLASQKLLTQPAFVAYLAYLRYWSRPPYLKYLTYPGPTLRHLELLQQERFRQDIMSPDLVARLVEEGMRSAVQWHREGAA</sequence>
<evidence type="ECO:0000256" key="7">
    <source>
        <dbReference type="ARBA" id="ARBA00019660"/>
    </source>
</evidence>
<evidence type="ECO:0000256" key="10">
    <source>
        <dbReference type="ARBA" id="ARBA00022729"/>
    </source>
</evidence>
<comment type="function">
    <text evidence="17 19">Component of the Mediator complex, a coactivator involved in the regulated transcription of nearly all RNA polymerase II-dependent genes. Mediator functions as a bridge to convey information from gene-specific regulatory proteins to the basal RNA polymerase II transcription machinery. Mediator is recruited to promoters by direct interactions with regulatory proteins and serves as a scaffold for the assembly of a functional preinitiation complex with RNA polymerase II and the general transcription factors.</text>
</comment>
<evidence type="ECO:0000256" key="3">
    <source>
        <dbReference type="ARBA" id="ARBA00004613"/>
    </source>
</evidence>
<keyword evidence="13 19" id="KW-0010">Activator</keyword>
<comment type="similarity">
    <text evidence="5">Belongs to the RBT5 family.</text>
</comment>
<evidence type="ECO:0000256" key="18">
    <source>
        <dbReference type="PROSITE-ProRule" id="PRU01356"/>
    </source>
</evidence>
<feature type="domain" description="CFEM" evidence="22">
    <location>
        <begin position="1"/>
        <end position="112"/>
    </location>
</feature>
<feature type="compositionally biased region" description="Low complexity" evidence="20">
    <location>
        <begin position="96"/>
        <end position="119"/>
    </location>
</feature>
<dbReference type="GO" id="GO:0003712">
    <property type="term" value="F:transcription coregulator activity"/>
    <property type="evidence" value="ECO:0007669"/>
    <property type="project" value="InterPro"/>
</dbReference>
<keyword evidence="14 19" id="KW-0804">Transcription</keyword>
<keyword evidence="9" id="KW-0325">Glycoprotein</keyword>
<dbReference type="EMBL" id="ANFO01000705">
    <property type="protein sequence ID" value="KGQ07305.1"/>
    <property type="molecule type" value="Genomic_DNA"/>
</dbReference>
<feature type="signal peptide" evidence="21">
    <location>
        <begin position="1"/>
        <end position="15"/>
    </location>
</feature>
<keyword evidence="11 19" id="KW-0805">Transcription regulation</keyword>
<protein>
    <recommendedName>
        <fullName evidence="7 19">Mediator of RNA polymerase II transcription subunit 31</fullName>
    </recommendedName>
</protein>
<dbReference type="PANTHER" id="PTHR13186">
    <property type="entry name" value="MEDIATOR OF RNA POLYMERASE II TRANSCRIPTION SUBUNIT 31"/>
    <property type="match status" value="1"/>
</dbReference>
<keyword evidence="16" id="KW-0449">Lipoprotein</keyword>
<keyword evidence="9" id="KW-0336">GPI-anchor</keyword>
<gene>
    <name evidence="23" type="ORF">BBAD15_g7359</name>
</gene>
<keyword evidence="18" id="KW-0408">Iron</keyword>
<feature type="region of interest" description="Disordered" evidence="20">
    <location>
        <begin position="148"/>
        <end position="189"/>
    </location>
</feature>
<evidence type="ECO:0000256" key="5">
    <source>
        <dbReference type="ARBA" id="ARBA00010031"/>
    </source>
</evidence>
<dbReference type="GO" id="GO:0005576">
    <property type="term" value="C:extracellular region"/>
    <property type="evidence" value="ECO:0007669"/>
    <property type="project" value="UniProtKB-SubCell"/>
</dbReference>
<comment type="caution">
    <text evidence="18">Lacks conserved residue(s) required for the propagation of feature annotation.</text>
</comment>
<comment type="caution">
    <text evidence="23">The sequence shown here is derived from an EMBL/GenBank/DDBJ whole genome shotgun (WGS) entry which is preliminary data.</text>
</comment>
<keyword evidence="18" id="KW-0479">Metal-binding</keyword>
<proteinExistence type="inferred from homology"/>
<reference evidence="23 24" key="1">
    <citation type="submission" date="2012-10" db="EMBL/GenBank/DDBJ databases">
        <title>Genome sequencing and analysis of entomopathogenic fungi Beauveria bassiana D1-5.</title>
        <authorList>
            <person name="Li Q."/>
            <person name="Wang L."/>
            <person name="Zhang Z."/>
            <person name="Wang Q."/>
            <person name="Ren J."/>
            <person name="Wang M."/>
            <person name="Xu W."/>
            <person name="Wang J."/>
            <person name="Lu Y."/>
            <person name="Du Q."/>
            <person name="Sun Z."/>
        </authorList>
    </citation>
    <scope>NUCLEOTIDE SEQUENCE [LARGE SCALE GENOMIC DNA]</scope>
    <source>
        <strain evidence="23 24">D1-5</strain>
    </source>
</reference>
<evidence type="ECO:0000256" key="15">
    <source>
        <dbReference type="ARBA" id="ARBA00023242"/>
    </source>
</evidence>
<evidence type="ECO:0000313" key="24">
    <source>
        <dbReference type="Proteomes" id="UP000030106"/>
    </source>
</evidence>
<evidence type="ECO:0000256" key="12">
    <source>
        <dbReference type="ARBA" id="ARBA00023157"/>
    </source>
</evidence>
<accession>A0A0A2VME5</accession>
<dbReference type="Proteomes" id="UP000030106">
    <property type="component" value="Unassembled WGS sequence"/>
</dbReference>
<dbReference type="HOGENOM" id="CLU_043822_0_0_1"/>
<evidence type="ECO:0000256" key="9">
    <source>
        <dbReference type="ARBA" id="ARBA00022622"/>
    </source>
</evidence>
<name>A0A0A2VME5_BEABA</name>
<dbReference type="InterPro" id="IPR038089">
    <property type="entry name" value="Med31_sf"/>
</dbReference>
<dbReference type="Gene3D" id="1.10.10.1340">
    <property type="entry name" value="Mediator of RNA polymerase II, submodule Med31 (Soh1)"/>
    <property type="match status" value="1"/>
</dbReference>
<evidence type="ECO:0000256" key="11">
    <source>
        <dbReference type="ARBA" id="ARBA00023015"/>
    </source>
</evidence>
<evidence type="ECO:0000313" key="23">
    <source>
        <dbReference type="EMBL" id="KGQ07305.1"/>
    </source>
</evidence>
<dbReference type="eggNOG" id="KOG4086">
    <property type="taxonomic scope" value="Eukaryota"/>
</dbReference>
<evidence type="ECO:0000256" key="16">
    <source>
        <dbReference type="ARBA" id="ARBA00023288"/>
    </source>
</evidence>
<comment type="similarity">
    <text evidence="4 19">Belongs to the Mediator complex subunit 31 family.</text>
</comment>
<evidence type="ECO:0000256" key="14">
    <source>
        <dbReference type="ARBA" id="ARBA00023163"/>
    </source>
</evidence>
<feature type="region of interest" description="Disordered" evidence="20">
    <location>
        <begin position="96"/>
        <end position="134"/>
    </location>
</feature>
<keyword evidence="10 21" id="KW-0732">Signal</keyword>
<evidence type="ECO:0000256" key="1">
    <source>
        <dbReference type="ARBA" id="ARBA00004123"/>
    </source>
</evidence>
<dbReference type="SMART" id="SM00747">
    <property type="entry name" value="CFEM"/>
    <property type="match status" value="1"/>
</dbReference>
<dbReference type="InterPro" id="IPR008427">
    <property type="entry name" value="Extracellular_membr_CFEM_dom"/>
</dbReference>
<evidence type="ECO:0000256" key="4">
    <source>
        <dbReference type="ARBA" id="ARBA00006378"/>
    </source>
</evidence>
<evidence type="ECO:0000259" key="22">
    <source>
        <dbReference type="PROSITE" id="PS52012"/>
    </source>
</evidence>
<keyword evidence="8" id="KW-0964">Secreted</keyword>